<reference evidence="3" key="3">
    <citation type="submission" date="2020-03" db="EMBL/GenBank/DDBJ databases">
        <title>Sequencing and Assembly of Multiple Reported Metal-Biooxidizing Members of the Extremely Thermoacidophilic Archaeal Family Sulfolobaceae.</title>
        <authorList>
            <person name="Counts J.A."/>
            <person name="Kelly R.M."/>
        </authorList>
    </citation>
    <scope>NUCLEOTIDE SEQUENCE [LARGE SCALE GENOMIC DNA]</scope>
    <source>
        <strain evidence="3">HO1-1</strain>
    </source>
</reference>
<protein>
    <recommendedName>
        <fullName evidence="4">DedA family protein</fullName>
    </recommendedName>
</protein>
<dbReference type="Proteomes" id="UP000247586">
    <property type="component" value="Chromosome"/>
</dbReference>
<keyword evidence="1" id="KW-0812">Transmembrane</keyword>
<keyword evidence="1" id="KW-1133">Transmembrane helix</keyword>
<organism evidence="2 3">
    <name type="scientific">Metallosphaera hakonensis JCM 8857 = DSM 7519</name>
    <dbReference type="NCBI Taxonomy" id="1293036"/>
    <lineage>
        <taxon>Archaea</taxon>
        <taxon>Thermoproteota</taxon>
        <taxon>Thermoprotei</taxon>
        <taxon>Sulfolobales</taxon>
        <taxon>Sulfolobaceae</taxon>
        <taxon>Metallosphaera</taxon>
    </lineage>
</organism>
<accession>A0A2U9IWY5</accession>
<dbReference type="AlphaFoldDB" id="A0A2U9IWY5"/>
<dbReference type="KEGG" id="mhk:DFR87_03375"/>
<evidence type="ECO:0008006" key="4">
    <source>
        <dbReference type="Google" id="ProtNLM"/>
    </source>
</evidence>
<dbReference type="STRING" id="1293036.GCA_001315825_01681"/>
<evidence type="ECO:0000313" key="3">
    <source>
        <dbReference type="Proteomes" id="UP000247586"/>
    </source>
</evidence>
<proteinExistence type="predicted"/>
<feature type="transmembrane region" description="Helical" evidence="1">
    <location>
        <begin position="159"/>
        <end position="177"/>
    </location>
</feature>
<keyword evidence="3" id="KW-1185">Reference proteome</keyword>
<feature type="transmembrane region" description="Helical" evidence="1">
    <location>
        <begin position="91"/>
        <end position="114"/>
    </location>
</feature>
<evidence type="ECO:0000313" key="2">
    <source>
        <dbReference type="EMBL" id="AWS00520.1"/>
    </source>
</evidence>
<gene>
    <name evidence="2" type="ORF">DFR87_03375</name>
</gene>
<reference evidence="3" key="2">
    <citation type="submission" date="2020-03" db="EMBL/GenBank/DDBJ databases">
        <title>Complete Genome Sequences of Extremely Thermoacidophilic, Metal-Mobilizing Type-Strain Members of the Archaeal Family Sulfolobaceae: Acidianus brierleyi DSM-1651T, Acidianus sulfidivorans DSM-18786T, Metallosphaera hakonensis DSM-7519T, and Metallosphaera prunae DSM-10039T.</title>
        <authorList>
            <person name="Counts J.A."/>
            <person name="Kelly R.M."/>
        </authorList>
    </citation>
    <scope>NUCLEOTIDE SEQUENCE [LARGE SCALE GENOMIC DNA]</scope>
    <source>
        <strain evidence="3">HO1-1</strain>
    </source>
</reference>
<dbReference type="EMBL" id="CP029287">
    <property type="protein sequence ID" value="AWS00520.1"/>
    <property type="molecule type" value="Genomic_DNA"/>
</dbReference>
<reference evidence="2 3" key="1">
    <citation type="submission" date="2018-05" db="EMBL/GenBank/DDBJ databases">
        <title>Complete Genome Sequences of Extremely Thermoacidophilic, Metal-Mobilizing Type-Strain Members of the Archaeal Family Sulfolobaceae: Acidianus brierleyi DSM-1651T, Acidianus sulfidivorans DSM-18786T, Metallosphaera hakonensis DSM-7519T, and Metallosphaera prunae DSM-10039T.</title>
        <authorList>
            <person name="Counts J.A."/>
            <person name="Kelly R.M."/>
        </authorList>
    </citation>
    <scope>NUCLEOTIDE SEQUENCE [LARGE SCALE GENOMIC DNA]</scope>
    <source>
        <strain evidence="2 3">HO1-1</strain>
    </source>
</reference>
<name>A0A2U9IWY5_9CREN</name>
<dbReference type="OrthoDB" id="34468at2157"/>
<keyword evidence="1" id="KW-0472">Membrane</keyword>
<evidence type="ECO:0000256" key="1">
    <source>
        <dbReference type="SAM" id="Phobius"/>
    </source>
</evidence>
<sequence length="200" mass="21526">MGYYYLALVFAISFVSNATPFFGAPYTVIASTILLKIGFSPSNFALIVFASGLGAALAKSVMYGIGYGVGSNLKNNKNVVFFHRLIKGRSFYVALFIAAVIPFFPFDDFIFLIGGAGNAPLLKMVEVTVVSKLIKSSVEIGIEAAGIIQIGKLTGISPVTLGVVSSIVFGVLGVLLFKIDWEKLYAKVERYFRQHSSSTP</sequence>
<feature type="transmembrane region" description="Helical" evidence="1">
    <location>
        <begin position="47"/>
        <end position="70"/>
    </location>
</feature>